<sequence>MTSIIIINQDCVQQIVMNVGVCVQNKMPKDIPTDPAMPGEYTCCNIYFTYFCMFEAKHDKCETKEYDDYMKTIKAGKSESDKMCKDFQRMIVRRLNLRSI</sequence>
<reference evidence="1" key="1">
    <citation type="submission" date="2020-11" db="EMBL/GenBank/DDBJ databases">
        <authorList>
            <person name="Tran Van P."/>
        </authorList>
    </citation>
    <scope>NUCLEOTIDE SEQUENCE</scope>
</reference>
<dbReference type="EMBL" id="OC916663">
    <property type="protein sequence ID" value="CAD7644899.1"/>
    <property type="molecule type" value="Genomic_DNA"/>
</dbReference>
<evidence type="ECO:0000313" key="2">
    <source>
        <dbReference type="Proteomes" id="UP000728032"/>
    </source>
</evidence>
<protein>
    <submittedName>
        <fullName evidence="1">Uncharacterized protein</fullName>
    </submittedName>
</protein>
<keyword evidence="2" id="KW-1185">Reference proteome</keyword>
<dbReference type="Proteomes" id="UP000728032">
    <property type="component" value="Unassembled WGS sequence"/>
</dbReference>
<evidence type="ECO:0000313" key="1">
    <source>
        <dbReference type="EMBL" id="CAD7644899.1"/>
    </source>
</evidence>
<name>A0A7R9LNE6_9ACAR</name>
<dbReference type="EMBL" id="CAJPVJ010001838">
    <property type="protein sequence ID" value="CAG2165380.1"/>
    <property type="molecule type" value="Genomic_DNA"/>
</dbReference>
<organism evidence="1">
    <name type="scientific">Oppiella nova</name>
    <dbReference type="NCBI Taxonomy" id="334625"/>
    <lineage>
        <taxon>Eukaryota</taxon>
        <taxon>Metazoa</taxon>
        <taxon>Ecdysozoa</taxon>
        <taxon>Arthropoda</taxon>
        <taxon>Chelicerata</taxon>
        <taxon>Arachnida</taxon>
        <taxon>Acari</taxon>
        <taxon>Acariformes</taxon>
        <taxon>Sarcoptiformes</taxon>
        <taxon>Oribatida</taxon>
        <taxon>Brachypylina</taxon>
        <taxon>Oppioidea</taxon>
        <taxon>Oppiidae</taxon>
        <taxon>Oppiella</taxon>
    </lineage>
</organism>
<gene>
    <name evidence="1" type="ORF">ONB1V03_LOCUS4923</name>
</gene>
<proteinExistence type="predicted"/>
<dbReference type="AlphaFoldDB" id="A0A7R9LNE6"/>
<accession>A0A7R9LNE6</accession>